<dbReference type="HOGENOM" id="CLU_582782_0_0_1"/>
<dbReference type="Proteomes" id="UP000030651">
    <property type="component" value="Unassembled WGS sequence"/>
</dbReference>
<evidence type="ECO:0000313" key="1">
    <source>
        <dbReference type="EMBL" id="ETS76343.1"/>
    </source>
</evidence>
<dbReference type="PANTHER" id="PTHR24148:SF64">
    <property type="entry name" value="HETEROKARYON INCOMPATIBILITY DOMAIN-CONTAINING PROTEIN"/>
    <property type="match status" value="1"/>
</dbReference>
<organism evidence="1 2">
    <name type="scientific">Pestalotiopsis fici (strain W106-1 / CGMCC3.15140)</name>
    <dbReference type="NCBI Taxonomy" id="1229662"/>
    <lineage>
        <taxon>Eukaryota</taxon>
        <taxon>Fungi</taxon>
        <taxon>Dikarya</taxon>
        <taxon>Ascomycota</taxon>
        <taxon>Pezizomycotina</taxon>
        <taxon>Sordariomycetes</taxon>
        <taxon>Xylariomycetidae</taxon>
        <taxon>Amphisphaeriales</taxon>
        <taxon>Sporocadaceae</taxon>
        <taxon>Pestalotiopsis</taxon>
    </lineage>
</organism>
<name>W3WR75_PESFW</name>
<dbReference type="KEGG" id="pfy:PFICI_11730"/>
<keyword evidence="2" id="KW-1185">Reference proteome</keyword>
<dbReference type="OrthoDB" id="2504919at2759"/>
<sequence length="469" mass="54215">MKLDNLMHMARTPQVYLSPRMYSSPADLELMRNPSLTVQTFFPYIVGMQKKPVSAAEPTRAPLLGILLCTPYFQVSDKRDHLFGVLGFSDCLVDTKDQEMDEKGKLLKIDYSLSFSQVYQNITYYFIRKTQSLYILSLINDNQDIELPSWTVDWRTVNTPWGPLPGGLERLYNGEYASVYDYMEPGALGMIRDLRPSKVGSPEWQSRLLGLFLHELARRLYSTTERSLYHNRYTKKQYWHHFGRMMDFDCKTGDVRLVKNTLCVRGTPLATLESGNIEDEPCTPFLYLEGTARGGRPAPGGGGWEGYVQYSDLGRFKRKRLRKAQEWAKQNLKQWYDEPRKDGMVATTVASTVHLRDEIMPLLTFGAATPWLDIRQDEQVHCWMTRVAMVPRHSKEGDQIVLLRGCAYPFLLRPSGDKWKVIGITLYPLFCQAYKRNAFEICDLESMDIWRRVFGERGPKASQQEFQLI</sequence>
<evidence type="ECO:0008006" key="3">
    <source>
        <dbReference type="Google" id="ProtNLM"/>
    </source>
</evidence>
<dbReference type="InterPro" id="IPR052895">
    <property type="entry name" value="HetReg/Transcr_Mod"/>
</dbReference>
<dbReference type="RefSeq" id="XP_007838502.1">
    <property type="nucleotide sequence ID" value="XM_007840311.1"/>
</dbReference>
<evidence type="ECO:0000313" key="2">
    <source>
        <dbReference type="Proteomes" id="UP000030651"/>
    </source>
</evidence>
<dbReference type="PANTHER" id="PTHR24148">
    <property type="entry name" value="ANKYRIN REPEAT DOMAIN-CONTAINING PROTEIN 39 HOMOLOG-RELATED"/>
    <property type="match status" value="1"/>
</dbReference>
<proteinExistence type="predicted"/>
<dbReference type="InParanoid" id="W3WR75"/>
<accession>W3WR75</accession>
<reference evidence="2" key="1">
    <citation type="journal article" date="2015" name="BMC Genomics">
        <title>Genomic and transcriptomic analysis of the endophytic fungus Pestalotiopsis fici reveals its lifestyle and high potential for synthesis of natural products.</title>
        <authorList>
            <person name="Wang X."/>
            <person name="Zhang X."/>
            <person name="Liu L."/>
            <person name="Xiang M."/>
            <person name="Wang W."/>
            <person name="Sun X."/>
            <person name="Che Y."/>
            <person name="Guo L."/>
            <person name="Liu G."/>
            <person name="Guo L."/>
            <person name="Wang C."/>
            <person name="Yin W.B."/>
            <person name="Stadler M."/>
            <person name="Zhang X."/>
            <person name="Liu X."/>
        </authorList>
    </citation>
    <scope>NUCLEOTIDE SEQUENCE [LARGE SCALE GENOMIC DNA]</scope>
    <source>
        <strain evidence="2">W106-1 / CGMCC3.15140</strain>
    </source>
</reference>
<gene>
    <name evidence="1" type="ORF">PFICI_11730</name>
</gene>
<dbReference type="GeneID" id="19276743"/>
<dbReference type="EMBL" id="KI912117">
    <property type="protein sequence ID" value="ETS76343.1"/>
    <property type="molecule type" value="Genomic_DNA"/>
</dbReference>
<dbReference type="AlphaFoldDB" id="W3WR75"/>
<protein>
    <recommendedName>
        <fullName evidence="3">Heterokaryon incompatibility domain-containing protein</fullName>
    </recommendedName>
</protein>